<dbReference type="InterPro" id="IPR027022">
    <property type="entry name" value="ABC_permease_BceB-typ"/>
</dbReference>
<feature type="transmembrane region" description="Helical" evidence="6">
    <location>
        <begin position="20"/>
        <end position="40"/>
    </location>
</feature>
<feature type="transmembrane region" description="Helical" evidence="6">
    <location>
        <begin position="227"/>
        <end position="250"/>
    </location>
</feature>
<protein>
    <submittedName>
        <fullName evidence="8">FtsX-like permease family protein</fullName>
    </submittedName>
</protein>
<feature type="transmembrane region" description="Helical" evidence="6">
    <location>
        <begin position="153"/>
        <end position="175"/>
    </location>
</feature>
<dbReference type="RefSeq" id="WP_377345301.1">
    <property type="nucleotide sequence ID" value="NZ_JBHLTP010000003.1"/>
</dbReference>
<evidence type="ECO:0000256" key="3">
    <source>
        <dbReference type="ARBA" id="ARBA00022692"/>
    </source>
</evidence>
<proteinExistence type="inferred from homology"/>
<comment type="caution">
    <text evidence="8">The sequence shown here is derived from an EMBL/GenBank/DDBJ whole genome shotgun (WGS) entry which is preliminary data.</text>
</comment>
<organism evidence="8 9">
    <name type="scientific">Pontibacillus salicampi</name>
    <dbReference type="NCBI Taxonomy" id="1449801"/>
    <lineage>
        <taxon>Bacteria</taxon>
        <taxon>Bacillati</taxon>
        <taxon>Bacillota</taxon>
        <taxon>Bacilli</taxon>
        <taxon>Bacillales</taxon>
        <taxon>Bacillaceae</taxon>
        <taxon>Pontibacillus</taxon>
    </lineage>
</organism>
<dbReference type="EMBL" id="JBHLTP010000003">
    <property type="protein sequence ID" value="MFC0522770.1"/>
    <property type="molecule type" value="Genomic_DNA"/>
</dbReference>
<feature type="transmembrane region" description="Helical" evidence="6">
    <location>
        <begin position="568"/>
        <end position="590"/>
    </location>
</feature>
<dbReference type="InterPro" id="IPR003838">
    <property type="entry name" value="ABC3_permease_C"/>
</dbReference>
<comment type="subcellular location">
    <subcellularLocation>
        <location evidence="1 6">Cell membrane</location>
        <topology evidence="1 6">Multi-pass membrane protein</topology>
    </subcellularLocation>
</comment>
<evidence type="ECO:0000259" key="7">
    <source>
        <dbReference type="Pfam" id="PF02687"/>
    </source>
</evidence>
<evidence type="ECO:0000313" key="8">
    <source>
        <dbReference type="EMBL" id="MFC0522770.1"/>
    </source>
</evidence>
<keyword evidence="3 6" id="KW-0812">Transmembrane</keyword>
<accession>A0ABV6LK48</accession>
<feature type="domain" description="ABC3 transporter permease C-terminal" evidence="7">
    <location>
        <begin position="63"/>
        <end position="177"/>
    </location>
</feature>
<evidence type="ECO:0000256" key="6">
    <source>
        <dbReference type="PIRNR" id="PIRNR018968"/>
    </source>
</evidence>
<evidence type="ECO:0000313" key="9">
    <source>
        <dbReference type="Proteomes" id="UP001589836"/>
    </source>
</evidence>
<dbReference type="PANTHER" id="PTHR46795:SF2">
    <property type="entry name" value="ABC TRANSPORTER, PERMEASE PROTEIN"/>
    <property type="match status" value="1"/>
</dbReference>
<comment type="similarity">
    <text evidence="6">Belongs to the ABC-4 integral membrane protein family.</text>
</comment>
<dbReference type="InterPro" id="IPR052536">
    <property type="entry name" value="ABC-4_Integral_Memb_Prot"/>
</dbReference>
<gene>
    <name evidence="8" type="ORF">ACFFGV_04090</name>
</gene>
<reference evidence="8 9" key="1">
    <citation type="submission" date="2024-09" db="EMBL/GenBank/DDBJ databases">
        <authorList>
            <person name="Sun Q."/>
            <person name="Mori K."/>
        </authorList>
    </citation>
    <scope>NUCLEOTIDE SEQUENCE [LARGE SCALE GENOMIC DNA]</scope>
    <source>
        <strain evidence="8 9">NCAIM B.02529</strain>
    </source>
</reference>
<feature type="transmembrane region" description="Helical" evidence="6">
    <location>
        <begin position="60"/>
        <end position="80"/>
    </location>
</feature>
<feature type="transmembrane region" description="Helical" evidence="6">
    <location>
        <begin position="509"/>
        <end position="536"/>
    </location>
</feature>
<keyword evidence="9" id="KW-1185">Reference proteome</keyword>
<evidence type="ECO:0000256" key="4">
    <source>
        <dbReference type="ARBA" id="ARBA00022989"/>
    </source>
</evidence>
<feature type="transmembrane region" description="Helical" evidence="6">
    <location>
        <begin position="596"/>
        <end position="619"/>
    </location>
</feature>
<name>A0ABV6LK48_9BACI</name>
<dbReference type="PIRSF" id="PIRSF018968">
    <property type="entry name" value="ABC_permease_BceB"/>
    <property type="match status" value="1"/>
</dbReference>
<evidence type="ECO:0000256" key="5">
    <source>
        <dbReference type="ARBA" id="ARBA00023136"/>
    </source>
</evidence>
<dbReference type="PANTHER" id="PTHR46795">
    <property type="entry name" value="ABC TRANSPORTER PERMEASE-RELATED-RELATED"/>
    <property type="match status" value="1"/>
</dbReference>
<evidence type="ECO:0000256" key="2">
    <source>
        <dbReference type="ARBA" id="ARBA00022475"/>
    </source>
</evidence>
<evidence type="ECO:0000256" key="1">
    <source>
        <dbReference type="ARBA" id="ARBA00004651"/>
    </source>
</evidence>
<keyword evidence="4 6" id="KW-1133">Transmembrane helix</keyword>
<feature type="transmembrane region" description="Helical" evidence="6">
    <location>
        <begin position="109"/>
        <end position="133"/>
    </location>
</feature>
<feature type="domain" description="ABC3 transporter permease C-terminal" evidence="7">
    <location>
        <begin position="519"/>
        <end position="623"/>
    </location>
</feature>
<dbReference type="Pfam" id="PF02687">
    <property type="entry name" value="FtsX"/>
    <property type="match status" value="2"/>
</dbReference>
<dbReference type="Proteomes" id="UP001589836">
    <property type="component" value="Unassembled WGS sequence"/>
</dbReference>
<keyword evidence="5 6" id="KW-0472">Membrane</keyword>
<feature type="transmembrane region" description="Helical" evidence="6">
    <location>
        <begin position="283"/>
        <end position="303"/>
    </location>
</feature>
<sequence>MTFRQFAFHNVFRNKRIYAAYFLSSVFSVLMFFAYAVFAFHPGLDDVAIGSAVSRGLHVAEGIIFAYSFFFVLFSMSSFLKSRKKELGLLVLHGMTNGQMRRMIFLENLIIGLTSIFTGIGIGLIFTKLMLLLAEQLLGLDGLLNFYIPTEALLLTFGSFLLLFMFISFFTVSVLRGNELITLIKGNKMPKTEPKVSKTLAILSALLLTAGYTIALSARGVQVSFALVPVTLLVIAGTYFFFTQLSMFIINQMKKYRSLIWKNTNLLLFSDLAYRVKDNARTFFLVSIISTVAFSAIGTLVGFKSMLENSIKEENPFPFVYSAMDDFEKRTQQQKLIETTLSEDNISYDKISITALVQTTNTPDDSIKLVKQSEYNKMTEAAGYKPVTISANHAIRVHHKMIGKPITPDINNSDGTIQLKEAGMEINPVKAITASGYPIYSPYYVVSDSFYHSINKSKGKQIVSIYDTTDLSAATQAGEVLSHKLPQSNFGGDYRFFARQFQIEKLNQGYGAILFVGLFIGVIFFVGAGSFLYFRLYNDLEEDKRKFKAISKIGLSEQELSRVLTIQIALLFFVPIIVAIIHGAVALTALQHMFHYSLVTESVLVLGAFFVIQLLYFLFIRASYIKKVKDAVL</sequence>
<keyword evidence="6" id="KW-0813">Transport</keyword>
<keyword evidence="2 6" id="KW-1003">Cell membrane</keyword>
<feature type="transmembrane region" description="Helical" evidence="6">
    <location>
        <begin position="196"/>
        <end position="215"/>
    </location>
</feature>